<dbReference type="InterPro" id="IPR023343">
    <property type="entry name" value="Penicillin_amidase_dom1"/>
</dbReference>
<dbReference type="Gene3D" id="1.10.439.10">
    <property type="entry name" value="Penicillin Amidohydrolase, domain 1"/>
    <property type="match status" value="1"/>
</dbReference>
<dbReference type="EMBL" id="CP096142">
    <property type="protein sequence ID" value="UXA67454.1"/>
    <property type="molecule type" value="Genomic_DNA"/>
</dbReference>
<organism evidence="4 5">
    <name type="scientific">Xanthomonas prunicola</name>
    <dbReference type="NCBI Taxonomy" id="2053930"/>
    <lineage>
        <taxon>Bacteria</taxon>
        <taxon>Pseudomonadati</taxon>
        <taxon>Pseudomonadota</taxon>
        <taxon>Gammaproteobacteria</taxon>
        <taxon>Lysobacterales</taxon>
        <taxon>Lysobacteraceae</taxon>
        <taxon>Xanthomonas</taxon>
    </lineage>
</organism>
<evidence type="ECO:0000313" key="4">
    <source>
        <dbReference type="EMBL" id="UXA67454.1"/>
    </source>
</evidence>
<feature type="chain" id="PRO_5040445141" evidence="3">
    <location>
        <begin position="17"/>
        <end position="187"/>
    </location>
</feature>
<dbReference type="Pfam" id="PF01804">
    <property type="entry name" value="Penicil_amidase"/>
    <property type="match status" value="2"/>
</dbReference>
<dbReference type="Gene3D" id="3.60.20.10">
    <property type="entry name" value="Glutamine Phosphoribosylpyrophosphate, subunit 1, domain 1"/>
    <property type="match status" value="1"/>
</dbReference>
<reference evidence="4" key="1">
    <citation type="submission" date="2022-04" db="EMBL/GenBank/DDBJ databases">
        <title>Xanthomonas prunicola pv. tritici, a pathogen causing a previously unreported foliar disease of wheat.</title>
        <authorList>
            <person name="Clavijo F."/>
            <person name="Curland R.D."/>
            <person name="Dill-Macky R."/>
            <person name="Pereyra S."/>
            <person name="Roman-Reyna V."/>
            <person name="Siri M.I."/>
        </authorList>
    </citation>
    <scope>NUCLEOTIDE SEQUENCE</scope>
    <source>
        <strain evidence="4">CIX249</strain>
    </source>
</reference>
<name>A0A9Q9MUA7_9XANT</name>
<dbReference type="AlphaFoldDB" id="A0A9Q9MUA7"/>
<gene>
    <name evidence="4" type="ORF">M0D43_11175</name>
</gene>
<protein>
    <submittedName>
        <fullName evidence="4">Penicillin acylase family protein</fullName>
    </submittedName>
</protein>
<evidence type="ECO:0000256" key="2">
    <source>
        <dbReference type="ARBA" id="ARBA00038735"/>
    </source>
</evidence>
<evidence type="ECO:0000313" key="5">
    <source>
        <dbReference type="Proteomes" id="UP001058381"/>
    </source>
</evidence>
<dbReference type="PANTHER" id="PTHR34218:SF4">
    <property type="entry name" value="ACYL-HOMOSERINE LACTONE ACYLASE QUIP"/>
    <property type="match status" value="1"/>
</dbReference>
<evidence type="ECO:0000256" key="1">
    <source>
        <dbReference type="ARBA" id="ARBA00006586"/>
    </source>
</evidence>
<comment type="similarity">
    <text evidence="1">Belongs to the peptidase S45 family.</text>
</comment>
<dbReference type="InterPro" id="IPR002692">
    <property type="entry name" value="S45"/>
</dbReference>
<keyword evidence="3" id="KW-0732">Signal</keyword>
<proteinExistence type="inferred from homology"/>
<dbReference type="Proteomes" id="UP001058381">
    <property type="component" value="Chromosome"/>
</dbReference>
<evidence type="ECO:0000256" key="3">
    <source>
        <dbReference type="SAM" id="SignalP"/>
    </source>
</evidence>
<dbReference type="InterPro" id="IPR029055">
    <property type="entry name" value="Ntn_hydrolases_N"/>
</dbReference>
<dbReference type="GO" id="GO:0016811">
    <property type="term" value="F:hydrolase activity, acting on carbon-nitrogen (but not peptide) bonds, in linear amides"/>
    <property type="evidence" value="ECO:0007669"/>
    <property type="project" value="InterPro"/>
</dbReference>
<dbReference type="SUPFAM" id="SSF56235">
    <property type="entry name" value="N-terminal nucleophile aminohydrolases (Ntn hydrolases)"/>
    <property type="match status" value="1"/>
</dbReference>
<accession>A0A9Q9MUA7</accession>
<feature type="signal peptide" evidence="3">
    <location>
        <begin position="1"/>
        <end position="16"/>
    </location>
</feature>
<dbReference type="GO" id="GO:0017000">
    <property type="term" value="P:antibiotic biosynthetic process"/>
    <property type="evidence" value="ECO:0007669"/>
    <property type="project" value="InterPro"/>
</dbReference>
<dbReference type="GeneID" id="75151923"/>
<sequence length="187" mass="19832">MVLCLLLISLSRHGNAAPSSSPSQSSMTVVGLEQPAQIRVDHWGVAHSDARPDGDASFVQGFNVARARLFQLVLLRRNRLGLWPTRSGRPTSPRIAPGGREAAAEGSNNWVIAPHESATGHAGLADDPHRAYTVPSLRYFGHLTSPGGDIIGAGEPIAPEIAIGHNRTSAFGLTIFNSDQEDLSSTV</sequence>
<dbReference type="PANTHER" id="PTHR34218">
    <property type="entry name" value="PEPTIDASE S45 PENICILLIN AMIDASE"/>
    <property type="match status" value="1"/>
</dbReference>
<comment type="subunit">
    <text evidence="2">Heterodimer of an alpha subunit and a beta subunit processed from the same precursor.</text>
</comment>
<dbReference type="RefSeq" id="WP_260808226.1">
    <property type="nucleotide sequence ID" value="NZ_CP096138.1"/>
</dbReference>